<evidence type="ECO:0000256" key="2">
    <source>
        <dbReference type="ARBA" id="ARBA00022553"/>
    </source>
</evidence>
<reference evidence="9" key="1">
    <citation type="submission" date="2022-07" db="EMBL/GenBank/DDBJ databases">
        <title>Phylogenomic reconstructions and comparative analyses of Kickxellomycotina fungi.</title>
        <authorList>
            <person name="Reynolds N.K."/>
            <person name="Stajich J.E."/>
            <person name="Barry K."/>
            <person name="Grigoriev I.V."/>
            <person name="Crous P."/>
            <person name="Smith M.E."/>
        </authorList>
    </citation>
    <scope>NUCLEOTIDE SEQUENCE</scope>
    <source>
        <strain evidence="9">BCRC 34297</strain>
    </source>
</reference>
<keyword evidence="7" id="KW-0812">Transmembrane</keyword>
<evidence type="ECO:0000256" key="4">
    <source>
        <dbReference type="ARBA" id="ARBA00023163"/>
    </source>
</evidence>
<dbReference type="GO" id="GO:0042791">
    <property type="term" value="P:5S class rRNA transcription by RNA polymerase III"/>
    <property type="evidence" value="ECO:0007669"/>
    <property type="project" value="TreeGrafter"/>
</dbReference>
<keyword evidence="2" id="KW-0597">Phosphoprotein</keyword>
<feature type="domain" description="B-block binding subunit of TFIIIC" evidence="8">
    <location>
        <begin position="137"/>
        <end position="203"/>
    </location>
</feature>
<feature type="region of interest" description="Disordered" evidence="6">
    <location>
        <begin position="1070"/>
        <end position="1090"/>
    </location>
</feature>
<evidence type="ECO:0000313" key="9">
    <source>
        <dbReference type="EMBL" id="KAJ2750018.1"/>
    </source>
</evidence>
<proteinExistence type="predicted"/>
<evidence type="ECO:0000256" key="6">
    <source>
        <dbReference type="SAM" id="MobiDB-lite"/>
    </source>
</evidence>
<name>A0A9W8L9N8_9FUNG</name>
<feature type="compositionally biased region" description="Acidic residues" evidence="6">
    <location>
        <begin position="325"/>
        <end position="343"/>
    </location>
</feature>
<evidence type="ECO:0000313" key="10">
    <source>
        <dbReference type="Proteomes" id="UP001140011"/>
    </source>
</evidence>
<comment type="subcellular location">
    <subcellularLocation>
        <location evidence="1">Nucleus</location>
    </subcellularLocation>
</comment>
<keyword evidence="5" id="KW-0539">Nucleus</keyword>
<accession>A0A9W8L9N8</accession>
<dbReference type="Pfam" id="PF04182">
    <property type="entry name" value="B-block_TFIIIC"/>
    <property type="match status" value="1"/>
</dbReference>
<feature type="compositionally biased region" description="Polar residues" evidence="6">
    <location>
        <begin position="1010"/>
        <end position="1040"/>
    </location>
</feature>
<sequence>MDDIIQTVKQEVALDCEKGSTLSKVWSYVEVAQRRLLQRNGMDYESVTVNDALKRDLWPFILKLPEMTFINQGTVIYEATSGGAAQIDAANNLLALSASEVESRFPDLIMCASERAIHKELFGCEEGNKKVLNSPNAYMIIQELSRSRERGMTQMELTKTLKLNPKSMTSFLDRIVGAGLATRCHAGGSSHYIKRCVLNRFTSDRQSTMDRSSAHSSGNSNESASIPDDLRRLTSDFLMAKGSEYMLEDDVMHALKLDIWSKHHRRCFHWVLGDLAKGGFVERVEIQVPDADLSGYKLHTNKPPAEPIDVDEGCDNAESVTSVPDESDDNDDESDVGEVNSEDPEPKAPESTSAEKTRGMGPVKRNQTRKEKQGKRLEKDQSARGLLDGHSHRRCVRFIKPYGEKGSVKTQPGALMPEEKIVLTDMAALKSFSDICAEAKERSAAVRTVICEYVVLGLLKQKSVLACNSVQAARCAQMIMSYATANRDSPAWTTKNPNLPHMLLRPSMDRRPFQRIPPTKPKEPTKLQIAISRDTDPDRPVVKTFIAQLHDPLKLHKQITVTAPRRLPGITPVVRTAGAKERDQDFLVRTMDTDESRARGVKNISKKSALGRKYVDSNSSKRPLGLNGRVITRGPKASRVDFMANDTPIEDWDPIDKRLQHIPLGIGRAKNLYDYLATNLVDNVDDAYLYENYTFWSTFLFDRLPLELFLQITGGIAYFPGLLLFIRYGICTRVDARTRESVEAQIIDAQNSEASSLESINERLMTPVNKLPKVASEVIDDRCGHVSQHIRSLINKLIFLQLLHPVYTVKGIVSMPPPPDAKDAFSSIPVTSLKNWATGYQLIGKARILDKKGYDLALDAYNDEVEYRLDLTTCYLGSNVYDMMDKDSSFSYWSDLQMTAEMLAKHLRPGHILFGIGLAHHWLQNVSLDVCGLRILHTYVYESNNFTPLDYPKLLADAAKRARTTLEKTRRVFQHQHADMSKRSYRGLTYQVNRKKYGDKTIKRVKTGDASGNENSDTDSGANGGASSHTHGGADSNASGDSVDALATEYTSYLEDGDGKNDMDVIYISSDSDDGLATSSAIDLTDSDFE</sequence>
<dbReference type="GO" id="GO:0006384">
    <property type="term" value="P:transcription initiation at RNA polymerase III promoter"/>
    <property type="evidence" value="ECO:0007669"/>
    <property type="project" value="InterPro"/>
</dbReference>
<dbReference type="AlphaFoldDB" id="A0A9W8L9N8"/>
<evidence type="ECO:0000256" key="3">
    <source>
        <dbReference type="ARBA" id="ARBA00023125"/>
    </source>
</evidence>
<dbReference type="GO" id="GO:0005634">
    <property type="term" value="C:nucleus"/>
    <property type="evidence" value="ECO:0007669"/>
    <property type="project" value="UniProtKB-SubCell"/>
</dbReference>
<comment type="caution">
    <text evidence="9">The sequence shown here is derived from an EMBL/GenBank/DDBJ whole genome shotgun (WGS) entry which is preliminary data.</text>
</comment>
<evidence type="ECO:0000256" key="7">
    <source>
        <dbReference type="SAM" id="Phobius"/>
    </source>
</evidence>
<dbReference type="Proteomes" id="UP001140011">
    <property type="component" value="Unassembled WGS sequence"/>
</dbReference>
<dbReference type="OrthoDB" id="5539781at2759"/>
<feature type="compositionally biased region" description="Basic and acidic residues" evidence="6">
    <location>
        <begin position="368"/>
        <end position="386"/>
    </location>
</feature>
<keyword evidence="7" id="KW-1133">Transmembrane helix</keyword>
<evidence type="ECO:0000259" key="8">
    <source>
        <dbReference type="Pfam" id="PF04182"/>
    </source>
</evidence>
<keyword evidence="10" id="KW-1185">Reference proteome</keyword>
<evidence type="ECO:0000256" key="5">
    <source>
        <dbReference type="ARBA" id="ARBA00023242"/>
    </source>
</evidence>
<keyword evidence="7" id="KW-0472">Membrane</keyword>
<dbReference type="InterPro" id="IPR044210">
    <property type="entry name" value="Tfc3-like"/>
</dbReference>
<dbReference type="GO" id="GO:0000127">
    <property type="term" value="C:transcription factor TFIIIC complex"/>
    <property type="evidence" value="ECO:0007669"/>
    <property type="project" value="InterPro"/>
</dbReference>
<dbReference type="InterPro" id="IPR007309">
    <property type="entry name" value="TFIIIC_Bblock-bd"/>
</dbReference>
<dbReference type="PANTHER" id="PTHR15180">
    <property type="entry name" value="GENERAL TRANSCRIPTION FACTOR 3C POLYPEPTIDE 1"/>
    <property type="match status" value="1"/>
</dbReference>
<dbReference type="GO" id="GO:0003677">
    <property type="term" value="F:DNA binding"/>
    <property type="evidence" value="ECO:0007669"/>
    <property type="project" value="UniProtKB-KW"/>
</dbReference>
<feature type="compositionally biased region" description="Low complexity" evidence="6">
    <location>
        <begin position="214"/>
        <end position="225"/>
    </location>
</feature>
<feature type="compositionally biased region" description="Basic and acidic residues" evidence="6">
    <location>
        <begin position="344"/>
        <end position="358"/>
    </location>
</feature>
<feature type="region of interest" description="Disordered" evidence="6">
    <location>
        <begin position="1001"/>
        <end position="1042"/>
    </location>
</feature>
<dbReference type="PANTHER" id="PTHR15180:SF1">
    <property type="entry name" value="GENERAL TRANSCRIPTION FACTOR 3C POLYPEPTIDE 1"/>
    <property type="match status" value="1"/>
</dbReference>
<organism evidence="9 10">
    <name type="scientific">Coemansia pectinata</name>
    <dbReference type="NCBI Taxonomy" id="1052879"/>
    <lineage>
        <taxon>Eukaryota</taxon>
        <taxon>Fungi</taxon>
        <taxon>Fungi incertae sedis</taxon>
        <taxon>Zoopagomycota</taxon>
        <taxon>Kickxellomycotina</taxon>
        <taxon>Kickxellomycetes</taxon>
        <taxon>Kickxellales</taxon>
        <taxon>Kickxellaceae</taxon>
        <taxon>Coemansia</taxon>
    </lineage>
</organism>
<protein>
    <recommendedName>
        <fullName evidence="8">B-block binding subunit of TFIIIC domain-containing protein</fullName>
    </recommendedName>
</protein>
<feature type="transmembrane region" description="Helical" evidence="7">
    <location>
        <begin position="708"/>
        <end position="730"/>
    </location>
</feature>
<evidence type="ECO:0000256" key="1">
    <source>
        <dbReference type="ARBA" id="ARBA00004123"/>
    </source>
</evidence>
<feature type="region of interest" description="Disordered" evidence="6">
    <location>
        <begin position="294"/>
        <end position="386"/>
    </location>
</feature>
<keyword evidence="4" id="KW-0804">Transcription</keyword>
<feature type="region of interest" description="Disordered" evidence="6">
    <location>
        <begin position="207"/>
        <end position="227"/>
    </location>
</feature>
<keyword evidence="3" id="KW-0238">DNA-binding</keyword>
<dbReference type="EMBL" id="JANBUH010000647">
    <property type="protein sequence ID" value="KAJ2750018.1"/>
    <property type="molecule type" value="Genomic_DNA"/>
</dbReference>
<gene>
    <name evidence="9" type="ORF">GGI19_005342</name>
</gene>